<proteinExistence type="predicted"/>
<accession>A0A5J9UBC2</accession>
<dbReference type="Proteomes" id="UP000324897">
    <property type="component" value="Unassembled WGS sequence"/>
</dbReference>
<dbReference type="Gramene" id="TVU20975">
    <property type="protein sequence ID" value="TVU20975"/>
    <property type="gene ID" value="EJB05_30582"/>
</dbReference>
<dbReference type="AlphaFoldDB" id="A0A5J9UBC2"/>
<protein>
    <submittedName>
        <fullName evidence="2">Uncharacterized protein</fullName>
    </submittedName>
</protein>
<organism evidence="2 3">
    <name type="scientific">Eragrostis curvula</name>
    <name type="common">weeping love grass</name>
    <dbReference type="NCBI Taxonomy" id="38414"/>
    <lineage>
        <taxon>Eukaryota</taxon>
        <taxon>Viridiplantae</taxon>
        <taxon>Streptophyta</taxon>
        <taxon>Embryophyta</taxon>
        <taxon>Tracheophyta</taxon>
        <taxon>Spermatophyta</taxon>
        <taxon>Magnoliopsida</taxon>
        <taxon>Liliopsida</taxon>
        <taxon>Poales</taxon>
        <taxon>Poaceae</taxon>
        <taxon>PACMAD clade</taxon>
        <taxon>Chloridoideae</taxon>
        <taxon>Eragrostideae</taxon>
        <taxon>Eragrostidinae</taxon>
        <taxon>Eragrostis</taxon>
    </lineage>
</organism>
<comment type="caution">
    <text evidence="2">The sequence shown here is derived from an EMBL/GenBank/DDBJ whole genome shotgun (WGS) entry which is preliminary data.</text>
</comment>
<feature type="region of interest" description="Disordered" evidence="1">
    <location>
        <begin position="1"/>
        <end position="74"/>
    </location>
</feature>
<keyword evidence="3" id="KW-1185">Reference proteome</keyword>
<evidence type="ECO:0000313" key="3">
    <source>
        <dbReference type="Proteomes" id="UP000324897"/>
    </source>
</evidence>
<feature type="compositionally biased region" description="Low complexity" evidence="1">
    <location>
        <begin position="18"/>
        <end position="28"/>
    </location>
</feature>
<feature type="non-terminal residue" evidence="2">
    <location>
        <position position="1"/>
    </location>
</feature>
<reference evidence="2 3" key="1">
    <citation type="journal article" date="2019" name="Sci. Rep.">
        <title>A high-quality genome of Eragrostis curvula grass provides insights into Poaceae evolution and supports new strategies to enhance forage quality.</title>
        <authorList>
            <person name="Carballo J."/>
            <person name="Santos B.A.C.M."/>
            <person name="Zappacosta D."/>
            <person name="Garbus I."/>
            <person name="Selva J.P."/>
            <person name="Gallo C.A."/>
            <person name="Diaz A."/>
            <person name="Albertini E."/>
            <person name="Caccamo M."/>
            <person name="Echenique V."/>
        </authorList>
    </citation>
    <scope>NUCLEOTIDE SEQUENCE [LARGE SCALE GENOMIC DNA]</scope>
    <source>
        <strain evidence="3">cv. Victoria</strain>
        <tissue evidence="2">Leaf</tissue>
    </source>
</reference>
<dbReference type="OrthoDB" id="688222at2759"/>
<feature type="compositionally biased region" description="Polar residues" evidence="1">
    <location>
        <begin position="1"/>
        <end position="17"/>
    </location>
</feature>
<evidence type="ECO:0000313" key="2">
    <source>
        <dbReference type="EMBL" id="TVU20975.1"/>
    </source>
</evidence>
<evidence type="ECO:0000256" key="1">
    <source>
        <dbReference type="SAM" id="MobiDB-lite"/>
    </source>
</evidence>
<gene>
    <name evidence="2" type="ORF">EJB05_30582</name>
</gene>
<dbReference type="EMBL" id="RWGY01000026">
    <property type="protein sequence ID" value="TVU20975.1"/>
    <property type="molecule type" value="Genomic_DNA"/>
</dbReference>
<name>A0A5J9UBC2_9POAL</name>
<sequence>MEASSADNGGHQKNQATGGANNSSGSNGKPSKVDRYAGAVAQRAVLGTSRCRGGGPRRVSGKDCRPPSRLSKIF</sequence>